<accession>A0A291GJC6</accession>
<name>A0A291GJC6_9MICO</name>
<dbReference type="EMBL" id="CP023563">
    <property type="protein sequence ID" value="ATG50311.1"/>
    <property type="molecule type" value="Genomic_DNA"/>
</dbReference>
<dbReference type="Gene3D" id="3.40.50.12780">
    <property type="entry name" value="N-terminal domain of ligase-like"/>
    <property type="match status" value="1"/>
</dbReference>
<evidence type="ECO:0008006" key="4">
    <source>
        <dbReference type="Google" id="ProtNLM"/>
    </source>
</evidence>
<feature type="region of interest" description="Disordered" evidence="1">
    <location>
        <begin position="1"/>
        <end position="22"/>
    </location>
</feature>
<dbReference type="PANTHER" id="PTHR36932">
    <property type="entry name" value="CAPSULAR POLYSACCHARIDE BIOSYNTHESIS PROTEIN"/>
    <property type="match status" value="1"/>
</dbReference>
<dbReference type="InterPro" id="IPR042099">
    <property type="entry name" value="ANL_N_sf"/>
</dbReference>
<proteinExistence type="predicted"/>
<dbReference type="InterPro" id="IPR053158">
    <property type="entry name" value="CapK_Type1_Caps_Biosynth"/>
</dbReference>
<dbReference type="SUPFAM" id="SSF56801">
    <property type="entry name" value="Acetyl-CoA synthetase-like"/>
    <property type="match status" value="1"/>
</dbReference>
<dbReference type="AlphaFoldDB" id="A0A291GJC6"/>
<evidence type="ECO:0000313" key="3">
    <source>
        <dbReference type="Proteomes" id="UP000218165"/>
    </source>
</evidence>
<dbReference type="RefSeq" id="WP_096801451.1">
    <property type="nucleotide sequence ID" value="NZ_CP023563.1"/>
</dbReference>
<dbReference type="PANTHER" id="PTHR36932:SF1">
    <property type="entry name" value="CAPSULAR POLYSACCHARIDE BIOSYNTHESIS PROTEIN"/>
    <property type="match status" value="1"/>
</dbReference>
<gene>
    <name evidence="2" type="ORF">CFK38_01310</name>
</gene>
<dbReference type="OrthoDB" id="580775at2"/>
<evidence type="ECO:0000256" key="1">
    <source>
        <dbReference type="SAM" id="MobiDB-lite"/>
    </source>
</evidence>
<protein>
    <recommendedName>
        <fullName evidence="4">CoF synthetase</fullName>
    </recommendedName>
</protein>
<evidence type="ECO:0000313" key="2">
    <source>
        <dbReference type="EMBL" id="ATG50311.1"/>
    </source>
</evidence>
<dbReference type="Proteomes" id="UP000218165">
    <property type="component" value="Chromosome"/>
</dbReference>
<dbReference type="KEGG" id="brz:CFK38_01310"/>
<reference evidence="3" key="1">
    <citation type="submission" date="2017-09" db="EMBL/GenBank/DDBJ databases">
        <title>Brachybacterium sp. VM2412.</title>
        <authorList>
            <person name="Tak E.J."/>
            <person name="Bae J.-W."/>
        </authorList>
    </citation>
    <scope>NUCLEOTIDE SEQUENCE [LARGE SCALE GENOMIC DNA]</scope>
    <source>
        <strain evidence="3">VM2412</strain>
    </source>
</reference>
<sequence>MFSSARSIAARMMPNGSSPRVADEVRHTLETPVARSDEHDIQRIVRHATAEVPFYQKFAGASFDDLPVVAKPMMVTQPQKFFATNVQPDRLASRQSTGTSGITFRSYFDDERIARHRAELVGAYQYLGADPFGNFLHCRAWHLISRRARASYALRGQKLYAAEQDEESVRDVAQWLRHRRGVVIIGICSYIEILLERFDALGIVLPPGTVSVVLGAGEPATAYLASMVRRQFGIDLRMRYSNAENGLFGFSSTVSSTYKLDTSTFHVEILRHDSDTPAPVGAVGRIVVTDLYNRAMPFLRYDTGDLGRFSVDVSGHVMPNVLAELGGRGGDFPIAGTRDAPRRATHFKILKLLEQIQSVRQFQLRQHDVGRFTWILNAERSPGLDAELRRILDDELGDIISCEFVYADGALHVGAGKRQTFVNEIPEPDELFRAARP</sequence>
<keyword evidence="3" id="KW-1185">Reference proteome</keyword>
<organism evidence="2 3">
    <name type="scientific">Brachybacterium vulturis</name>
    <dbReference type="NCBI Taxonomy" id="2017484"/>
    <lineage>
        <taxon>Bacteria</taxon>
        <taxon>Bacillati</taxon>
        <taxon>Actinomycetota</taxon>
        <taxon>Actinomycetes</taxon>
        <taxon>Micrococcales</taxon>
        <taxon>Dermabacteraceae</taxon>
        <taxon>Brachybacterium</taxon>
    </lineage>
</organism>